<dbReference type="Pfam" id="PF12728">
    <property type="entry name" value="HTH_17"/>
    <property type="match status" value="1"/>
</dbReference>
<comment type="caution">
    <text evidence="2">The sequence shown here is derived from an EMBL/GenBank/DDBJ whole genome shotgun (WGS) entry which is preliminary data.</text>
</comment>
<dbReference type="EMBL" id="BLYJ01000040">
    <property type="protein sequence ID" value="GFO89269.1"/>
    <property type="molecule type" value="Genomic_DNA"/>
</dbReference>
<dbReference type="RefSeq" id="WP_118729316.1">
    <property type="nucleotide sequence ID" value="NZ_BLYJ01000040.1"/>
</dbReference>
<accession>A0ABQ1E2S6</accession>
<dbReference type="Proteomes" id="UP000620147">
    <property type="component" value="Unassembled WGS sequence"/>
</dbReference>
<keyword evidence="3" id="KW-1185">Reference proteome</keyword>
<reference evidence="2 3" key="1">
    <citation type="submission" date="2020-06" db="EMBL/GenBank/DDBJ databases">
        <title>Characterization of fructooligosaccharide metabolism and fructooligosaccharide-degrading enzymes in human commensal butyrate producers.</title>
        <authorList>
            <person name="Tanno H."/>
            <person name="Fujii T."/>
            <person name="Hirano K."/>
            <person name="Maeno S."/>
            <person name="Tonozuka T."/>
            <person name="Sakamoto M."/>
            <person name="Ohkuma M."/>
            <person name="Tochio T."/>
            <person name="Endo A."/>
        </authorList>
    </citation>
    <scope>NUCLEOTIDE SEQUENCE [LARGE SCALE GENOMIC DNA]</scope>
    <source>
        <strain evidence="2 3">JCM 31056</strain>
    </source>
</reference>
<proteinExistence type="predicted"/>
<protein>
    <recommendedName>
        <fullName evidence="1">Helix-turn-helix domain-containing protein</fullName>
    </recommendedName>
</protein>
<name>A0ABQ1E2S6_9FIRM</name>
<gene>
    <name evidence="2" type="ORF">BUFA31_24330</name>
</gene>
<evidence type="ECO:0000313" key="2">
    <source>
        <dbReference type="EMBL" id="GFO89269.1"/>
    </source>
</evidence>
<evidence type="ECO:0000313" key="3">
    <source>
        <dbReference type="Proteomes" id="UP000620147"/>
    </source>
</evidence>
<organism evidence="2 3">
    <name type="scientific">Butyricicoccus faecihominis</name>
    <dbReference type="NCBI Taxonomy" id="1712515"/>
    <lineage>
        <taxon>Bacteria</taxon>
        <taxon>Bacillati</taxon>
        <taxon>Bacillota</taxon>
        <taxon>Clostridia</taxon>
        <taxon>Eubacteriales</taxon>
        <taxon>Butyricicoccaceae</taxon>
        <taxon>Butyricicoccus</taxon>
    </lineage>
</organism>
<dbReference type="InterPro" id="IPR041657">
    <property type="entry name" value="HTH_17"/>
</dbReference>
<sequence length="66" mass="7564">MTDKRETYTAKECAQRLGMNPNSLRNLIRTKQVPFGIAYRQPSGRMHFIIPKAAFEKFMAEGVSTE</sequence>
<feature type="domain" description="Helix-turn-helix" evidence="1">
    <location>
        <begin position="8"/>
        <end position="61"/>
    </location>
</feature>
<evidence type="ECO:0000259" key="1">
    <source>
        <dbReference type="Pfam" id="PF12728"/>
    </source>
</evidence>